<name>A0A7J7KGH8_BUGNE</name>
<evidence type="ECO:0000313" key="2">
    <source>
        <dbReference type="Proteomes" id="UP000593567"/>
    </source>
</evidence>
<comment type="caution">
    <text evidence="1">The sequence shown here is derived from an EMBL/GenBank/DDBJ whole genome shotgun (WGS) entry which is preliminary data.</text>
</comment>
<accession>A0A7J7KGH8</accession>
<evidence type="ECO:0000313" key="1">
    <source>
        <dbReference type="EMBL" id="KAF6037772.1"/>
    </source>
</evidence>
<reference evidence="1" key="1">
    <citation type="submission" date="2020-06" db="EMBL/GenBank/DDBJ databases">
        <title>Draft genome of Bugula neritina, a colonial animal packing powerful symbionts and potential medicines.</title>
        <authorList>
            <person name="Rayko M."/>
        </authorList>
    </citation>
    <scope>NUCLEOTIDE SEQUENCE [LARGE SCALE GENOMIC DNA]</scope>
    <source>
        <strain evidence="1">Kwan_BN1</strain>
    </source>
</reference>
<dbReference type="EMBL" id="VXIV02000520">
    <property type="protein sequence ID" value="KAF6037772.1"/>
    <property type="molecule type" value="Genomic_DNA"/>
</dbReference>
<dbReference type="Proteomes" id="UP000593567">
    <property type="component" value="Unassembled WGS sequence"/>
</dbReference>
<protein>
    <submittedName>
        <fullName evidence="1">Uncharacterized protein</fullName>
    </submittedName>
</protein>
<organism evidence="1 2">
    <name type="scientific">Bugula neritina</name>
    <name type="common">Brown bryozoan</name>
    <name type="synonym">Sertularia neritina</name>
    <dbReference type="NCBI Taxonomy" id="10212"/>
    <lineage>
        <taxon>Eukaryota</taxon>
        <taxon>Metazoa</taxon>
        <taxon>Spiralia</taxon>
        <taxon>Lophotrochozoa</taxon>
        <taxon>Bryozoa</taxon>
        <taxon>Gymnolaemata</taxon>
        <taxon>Cheilostomatida</taxon>
        <taxon>Flustrina</taxon>
        <taxon>Buguloidea</taxon>
        <taxon>Bugulidae</taxon>
        <taxon>Bugula</taxon>
    </lineage>
</organism>
<proteinExistence type="predicted"/>
<dbReference type="AlphaFoldDB" id="A0A7J7KGH8"/>
<keyword evidence="2" id="KW-1185">Reference proteome</keyword>
<gene>
    <name evidence="1" type="ORF">EB796_003919</name>
</gene>
<sequence length="81" mass="9588">MTYIFTQLLTKIIRKNNQTQTCNAIRYRKPCSITCLLSKRHYNMYIKAAFYLKQPTLMPRTSKEIITSIQKLQTLIIMVLT</sequence>